<dbReference type="Gene3D" id="2.30.38.10">
    <property type="entry name" value="Luciferase, Domain 3"/>
    <property type="match status" value="3"/>
</dbReference>
<gene>
    <name evidence="6" type="ORF">ACFSTE_13030</name>
</gene>
<dbReference type="Gene3D" id="3.30.300.30">
    <property type="match status" value="3"/>
</dbReference>
<dbReference type="Pfam" id="PF18563">
    <property type="entry name" value="TubC_N"/>
    <property type="match status" value="1"/>
</dbReference>
<keyword evidence="7" id="KW-1185">Reference proteome</keyword>
<evidence type="ECO:0000313" key="6">
    <source>
        <dbReference type="EMBL" id="MFD2591756.1"/>
    </source>
</evidence>
<dbReference type="SMART" id="SM00823">
    <property type="entry name" value="PKS_PP"/>
    <property type="match status" value="3"/>
</dbReference>
<dbReference type="SUPFAM" id="SSF52777">
    <property type="entry name" value="CoA-dependent acyltransferases"/>
    <property type="match status" value="8"/>
</dbReference>
<dbReference type="InterPro" id="IPR041464">
    <property type="entry name" value="TubC_N"/>
</dbReference>
<dbReference type="InterPro" id="IPR036736">
    <property type="entry name" value="ACP-like_sf"/>
</dbReference>
<evidence type="ECO:0000259" key="5">
    <source>
        <dbReference type="PROSITE" id="PS50075"/>
    </source>
</evidence>
<name>A0ABW5N9D1_9FLAO</name>
<evidence type="ECO:0000256" key="2">
    <source>
        <dbReference type="ARBA" id="ARBA00022450"/>
    </source>
</evidence>
<evidence type="ECO:0000313" key="7">
    <source>
        <dbReference type="Proteomes" id="UP001597459"/>
    </source>
</evidence>
<dbReference type="Pfam" id="PF00501">
    <property type="entry name" value="AMP-binding"/>
    <property type="match status" value="3"/>
</dbReference>
<dbReference type="Pfam" id="PF00550">
    <property type="entry name" value="PP-binding"/>
    <property type="match status" value="3"/>
</dbReference>
<dbReference type="Proteomes" id="UP001597459">
    <property type="component" value="Unassembled WGS sequence"/>
</dbReference>
<dbReference type="PROSITE" id="PS00455">
    <property type="entry name" value="AMP_BINDING"/>
    <property type="match status" value="2"/>
</dbReference>
<dbReference type="Gene3D" id="1.10.10.1830">
    <property type="entry name" value="Non-ribosomal peptide synthase, adenylation domain"/>
    <property type="match status" value="1"/>
</dbReference>
<dbReference type="InterPro" id="IPR023213">
    <property type="entry name" value="CAT-like_dom_sf"/>
</dbReference>
<dbReference type="CDD" id="cd19531">
    <property type="entry name" value="LCL_NRPS-like"/>
    <property type="match status" value="3"/>
</dbReference>
<dbReference type="InterPro" id="IPR001242">
    <property type="entry name" value="Condensation_dom"/>
</dbReference>
<evidence type="ECO:0000256" key="4">
    <source>
        <dbReference type="ARBA" id="ARBA00022737"/>
    </source>
</evidence>
<dbReference type="RefSeq" id="WP_378253464.1">
    <property type="nucleotide sequence ID" value="NZ_JBHSJV010000001.1"/>
</dbReference>
<sequence>MKNNVIEILKKVKKEDSKLVLNEGALQIKSKKTSIDPELLQSIKANKEDIIAYLERFNNRRKSSITEFLQANKLETSDPIPLSFGQERLWFIDQLQGSTEYHMPGVFYLKGKVDCTALEASFKTIITRHEVLRTTITSSQGEGFQTIMPADDWSLEIQTVSETAVIDDILSEYINTPFDLSKDYMLRGRLYQTGEQTYILVLVMHHIASDGWSNNILIKEFVSLYSALKNGVTPTLPHLQFQYKEYAFWQRSSAEEETLQDQLQYWESKLENVTPVLVPTDFPRPSQQSTEGAVIHYELKETLKDKLIALCEKEGVTLFMTLITALKVVLHKYTGQEDICIGTPIANRTHQELEGLIGFFINTLALRTTVNSQADFKTVLQDVKETTLEAYDHQMVPFEKVVDRVVSSRDMSMTPVFQVMFVLQNTPDNQEITMEDVVLTPYEYGATTAQFDISLTATETQHGISLEIEYGTAIFKEETMRRMFVHFENVLHSMVSSVETAVAHLSIISKEEKYQLLQTFNDTAFPVPQDQTILNIFKEQVEKTPDAIALIYEHQKLTYRELDEKSNQLANYLIAVGVEEKSFVGICISRSIEMIIGIIGILKSGNAYIPIDPSYPAERIAYMIEDSGIQVVVSSRMDAHLVSSPKIIQKVLLDDDWAKINAYPMHSTPVHVMPDTTAYVIYTSGTTGKPKGVEVGHASLYNISLSWEKEFELDSNTRLLQMASFSFDAFTGDVCRSLLFGGQMIICSNDIRFDLEGLYALIAERKTNVIELTPSLGVPLMDHIYDNKLDFSWVKILNLGSDTCSSIDFQRIQRRFGDQFRIINSYGVTEVTVDSSYYEIKDPAYLDDLTNVPIGKPMQNTCFYIVDPALNLLPVGVVGELCIGGAGLAKGYLNRPELTRDKFVKNPYASDELMYRTGDLARWLPDGNVDFIGRGDDQVKIRGYRIELGEIENVLIRLEAVSACCVLAKKDSAGSKRLVGYVVTKNEFDKAYLEAHLKANMPEYMVPALWVPLEEMPLTSNGKLDKRSLPNPDASALLQNEYVAPRNETESVVADIWKKLLQVTKVGVTDDFFTLGGHSLMATRLVSMIRNELGVEIAIKDIFVHPTIEKLTEEVISKAQNTLLLPPLEPQVRETLIPLSFSQERLWFLDQLQGSLEYHIPEVFRLKGKLDATALELTLKGILSRHEVLRTVIQPVDGVGYQKVLTIDQWEMTSVQVPSEETLQQLLPAFISQPFDLSKDYMLRACLYRISEEEHILSLVMHHIANDGWSDVILVKDFVRLYDAYKNNTSPDIEKLPLQYIDYAIWQRKYLTQDILEQQLSYWEACLSNTTSLALPTDYTRPAIQSTSGAIINYELDAKMRTQLLSWSKEHGVTLFMTMLSAFKVMLYRYSGQEDICVGTPIANRTHQELEGLIGFFINTLALRSQLDGHGSFEELVNQVKQVTLGAYDHQLVPFEKVVDRVVSVRDMSTTPLFQVMFVLQNTPDVDDITMEGVTLSQFEFETITSQFDISLTVTESEKGISLEFEYCTDLFKEDTIHRMIRHYENILKSVVQNTSYSLLELPMLSEEEKEQLVTAFNPPSIQISTEETICDLFRKQVLLVPDKVAVVYKEHTLTYQELDQKSNQLAQLLLDRGVSGHTMVGICLSRSVEMIVSVLAVLKSGGGYVPIDPEYPEDRINYMIEDAGIHTLLSTEVDIQKVTSSNRGKAIILDLDQDKLSRYPTTTLSVEIGQEQTAYVIYTSGTTGRPKGVAVSHGGVYNIAHGWLQAYSLDNTTCLLQMASFSFDVFTGDLCRSLLSGGTMIICPTDIRFDPPSLYTLIATHQANIVELTPALAVPLMDHIFEEKLDFSWMKLLILGSDVCTSADFQRLLSRFGKAFRIINSYGTTETTIDSSFFETTETSSLEKLPNVPIGKPMQNTKFYVLDSALQLLPIGVIGELCIGGEGVAIEYLNRPELTAEKFVSDPFDKGKRMYRTGDLARWLPDGNIDFIGRGDNQVKIRGYRIELGEIEKVLVSHESVKSCCVVAKPDPGGNKRLIGYVVTTITTENKEILQEYLKETLPEYMVPMIWVFLEEMPLTNNGKLDKKALPDPDTASLSTITYVAARNEQEETLVTIWQDLLQVEKIGVHDNFFELGGHSLLATRLVSVLRKSLSLEVAIKDVFLYPTIADLGRYLLANTTSNRAVLPSIEKRERTEFMPLSFSQERLWFLDQLQGSLEYHIPEVFTIHGDIDFVALEKSLREIIERHEVLRTVIRSNEGVGYQKQIAADAWSLECVRLKESETVQEAVEAFIARPFDLSSDYMLRGCLYEQEGTSSVLALVIHHISSDGWSDTVLFSEFSELYRQYKNEKTPNLSDIPLQYVDYAVWQREYFTPSLLEAQLSYWTNSLEGITPLLLPTDFSRPSIKNTEGSALRYTMDAELTSAINRLAKESGTTLFMVLLASFKVLLYKYTSQENICVGTPIANRTHQELEGLIGFFVNTLALHTPITGTYSFLEYLQKVKEVTLGAYEHQSVPFEKVVDRMVETRDMSMNQLFQVMFVLQNTPEAIDVVMDDITLTPFEHNATTSQFDVTLIAIEKEEELIIELEYCTALFKEETMHRFLKHYENVLRTVTQNVSSVIGAIEIISREEKTQLLQEFNNTSVTYPLETTIIDLFSEQVNVRGQETAVILNGERITYEVLDQKSNQLANYLIISGVQQGALLGVCMSRSLEMIVGILGILKAGAGYLPIDPSYPSERIMYMLEDADVRTVLGNNTSPECIKTISKATLLLVDSEWETIEEMSMGSPEISISSEDIAYAIYTSGSTGKPKGTLIPHRGVVRLSQMDVIPLGDQTTILQLSSVSFDAATFEIWCSLLQGGTLVLYPSDIIDLSIINESISRHNVNTIWLTSALFDQWANSDIASLKLAYILSGGDVLNPQSVAKVYNTLPSVQVVNGYGPTENTTFTCCYTIPRSLETNKSIPLGPPISGTTVYVLDENMQSCPVGVIGELCTAGLGVSTGYLNQPELTAEKFVANPFNPQEKMYKTGDLVRWQVDGTIEFIGRRDTQVKIRGFRIELSEIENCLSEHTDIKGCCVLVKEDEHRNKRIVAYIVMDDSLQTEVLKEYLKSRLPDYMIPAIWVPLQKLPLTANGKLDKKALPDPDISTLLTSKYIAPETELEIELAQIWQELLGASQIGIEDNFFELGGDSIITIQLVSRIKRLGYTLKPKDIFEHQTIASLAEMITNHTDLILGEQGLLRGESALLPIQQWYFDEVHVENKQVFNQSVLMEIDKGINEAFLERAVEELVLQHDALRFAYTRKNEGWKQDYTDRIPSLLIENLQEETQQNLGSSIEQVCNTYQNETTLDKEHVFAVVLIKTPSKEKNNRLFLVAHHLVIDGVSWRILLDDMQAIINALKREQTVKLGAKSSSYREWVTAMQKIANSQSVYSQLSYWKSITQSYRVLPTDYKVALPKKRKDVVDYTITLDSKYTSMLLQEINQVYATEINDILLSCLSKTIGKWSSHSKIVIGMEGHGREVIATDIDVSNTVGWFTSLYPVCLSYDDQMDDGTLIKSTKEELRLIPDKGIGYGALKYLHPSDEVREVFTDNRWDIVFNYLGQLDNTLDTIDWLDNAKESSGIEIAAGLSFTSKLEINASISSGQLLITWSYASKEYKESTIAEIALQYITNLQELIMHCLQKENQELTPSDYGLEKEVSHEELDAFFESTSESEELFKF</sequence>
<dbReference type="InterPro" id="IPR010071">
    <property type="entry name" value="AA_adenyl_dom"/>
</dbReference>
<comment type="cofactor">
    <cofactor evidence="1">
        <name>pantetheine 4'-phosphate</name>
        <dbReference type="ChEBI" id="CHEBI:47942"/>
    </cofactor>
</comment>
<dbReference type="InterPro" id="IPR010060">
    <property type="entry name" value="NRPS_synth"/>
</dbReference>
<dbReference type="InterPro" id="IPR045851">
    <property type="entry name" value="AMP-bd_C_sf"/>
</dbReference>
<dbReference type="Gene3D" id="3.30.559.10">
    <property type="entry name" value="Chloramphenicol acetyltransferase-like domain"/>
    <property type="match status" value="4"/>
</dbReference>
<dbReference type="Pfam" id="PF13193">
    <property type="entry name" value="AMP-binding_C"/>
    <property type="match status" value="3"/>
</dbReference>
<dbReference type="PANTHER" id="PTHR45527:SF1">
    <property type="entry name" value="FATTY ACID SYNTHASE"/>
    <property type="match status" value="1"/>
</dbReference>
<keyword evidence="2" id="KW-0596">Phosphopantetheine</keyword>
<feature type="domain" description="Carrier" evidence="5">
    <location>
        <begin position="1044"/>
        <end position="1119"/>
    </location>
</feature>
<dbReference type="InterPro" id="IPR020806">
    <property type="entry name" value="PKS_PP-bd"/>
</dbReference>
<dbReference type="PROSITE" id="PS50075">
    <property type="entry name" value="CARRIER"/>
    <property type="match status" value="3"/>
</dbReference>
<accession>A0ABW5N9D1</accession>
<dbReference type="InterPro" id="IPR006162">
    <property type="entry name" value="Ppantetheine_attach_site"/>
</dbReference>
<dbReference type="InterPro" id="IPR009081">
    <property type="entry name" value="PP-bd_ACP"/>
</dbReference>
<dbReference type="Gene3D" id="3.40.50.980">
    <property type="match status" value="6"/>
</dbReference>
<proteinExistence type="predicted"/>
<keyword evidence="4" id="KW-0677">Repeat</keyword>
<comment type="caution">
    <text evidence="6">The sequence shown here is derived from an EMBL/GenBank/DDBJ whole genome shotgun (WGS) entry which is preliminary data.</text>
</comment>
<dbReference type="CDD" id="cd12117">
    <property type="entry name" value="A_NRPS_Srf_like"/>
    <property type="match status" value="1"/>
</dbReference>
<dbReference type="SUPFAM" id="SSF47336">
    <property type="entry name" value="ACP-like"/>
    <property type="match status" value="3"/>
</dbReference>
<dbReference type="NCBIfam" id="TIGR01720">
    <property type="entry name" value="NRPS-para261"/>
    <property type="match status" value="1"/>
</dbReference>
<dbReference type="InterPro" id="IPR000873">
    <property type="entry name" value="AMP-dep_synth/lig_dom"/>
</dbReference>
<organism evidence="6 7">
    <name type="scientific">Aquimarina hainanensis</name>
    <dbReference type="NCBI Taxonomy" id="1578017"/>
    <lineage>
        <taxon>Bacteria</taxon>
        <taxon>Pseudomonadati</taxon>
        <taxon>Bacteroidota</taxon>
        <taxon>Flavobacteriia</taxon>
        <taxon>Flavobacteriales</taxon>
        <taxon>Flavobacteriaceae</taxon>
        <taxon>Aquimarina</taxon>
    </lineage>
</organism>
<evidence type="ECO:0000256" key="3">
    <source>
        <dbReference type="ARBA" id="ARBA00022553"/>
    </source>
</evidence>
<dbReference type="InterPro" id="IPR020845">
    <property type="entry name" value="AMP-binding_CS"/>
</dbReference>
<keyword evidence="3" id="KW-0597">Phosphoprotein</keyword>
<dbReference type="EMBL" id="JBHULX010000022">
    <property type="protein sequence ID" value="MFD2591756.1"/>
    <property type="molecule type" value="Genomic_DNA"/>
</dbReference>
<dbReference type="Gene3D" id="1.10.1200.10">
    <property type="entry name" value="ACP-like"/>
    <property type="match status" value="3"/>
</dbReference>
<dbReference type="CDD" id="cd19534">
    <property type="entry name" value="E_NRPS"/>
    <property type="match status" value="1"/>
</dbReference>
<dbReference type="Gene3D" id="3.30.559.30">
    <property type="entry name" value="Nonribosomal peptide synthetase, condensation domain"/>
    <property type="match status" value="4"/>
</dbReference>
<dbReference type="NCBIfam" id="TIGR01733">
    <property type="entry name" value="AA-adenyl-dom"/>
    <property type="match status" value="3"/>
</dbReference>
<dbReference type="SUPFAM" id="SSF56801">
    <property type="entry name" value="Acetyl-CoA synthetase-like"/>
    <property type="match status" value="3"/>
</dbReference>
<feature type="domain" description="Carrier" evidence="5">
    <location>
        <begin position="3150"/>
        <end position="3224"/>
    </location>
</feature>
<dbReference type="PROSITE" id="PS00012">
    <property type="entry name" value="PHOSPHOPANTETHEINE"/>
    <property type="match status" value="2"/>
</dbReference>
<dbReference type="PANTHER" id="PTHR45527">
    <property type="entry name" value="NONRIBOSOMAL PEPTIDE SYNTHETASE"/>
    <property type="match status" value="1"/>
</dbReference>
<dbReference type="InterPro" id="IPR044894">
    <property type="entry name" value="TubC_N_sf"/>
</dbReference>
<dbReference type="InterPro" id="IPR025110">
    <property type="entry name" value="AMP-bd_C"/>
</dbReference>
<dbReference type="NCBIfam" id="NF003417">
    <property type="entry name" value="PRK04813.1"/>
    <property type="match status" value="3"/>
</dbReference>
<reference evidence="7" key="1">
    <citation type="journal article" date="2019" name="Int. J. Syst. Evol. Microbiol.">
        <title>The Global Catalogue of Microorganisms (GCM) 10K type strain sequencing project: providing services to taxonomists for standard genome sequencing and annotation.</title>
        <authorList>
            <consortium name="The Broad Institute Genomics Platform"/>
            <consortium name="The Broad Institute Genome Sequencing Center for Infectious Disease"/>
            <person name="Wu L."/>
            <person name="Ma J."/>
        </authorList>
    </citation>
    <scope>NUCLEOTIDE SEQUENCE [LARGE SCALE GENOMIC DNA]</scope>
    <source>
        <strain evidence="7">KCTC 42423</strain>
    </source>
</reference>
<feature type="domain" description="Carrier" evidence="5">
    <location>
        <begin position="2102"/>
        <end position="2177"/>
    </location>
</feature>
<protein>
    <submittedName>
        <fullName evidence="6">Amino acid adenylation domain-containing protein</fullName>
    </submittedName>
</protein>
<evidence type="ECO:0000256" key="1">
    <source>
        <dbReference type="ARBA" id="ARBA00001957"/>
    </source>
</evidence>
<dbReference type="Pfam" id="PF00668">
    <property type="entry name" value="Condensation"/>
    <property type="match status" value="4"/>
</dbReference>